<evidence type="ECO:0000313" key="1">
    <source>
        <dbReference type="EMBL" id="CAL1603337.1"/>
    </source>
</evidence>
<evidence type="ECO:0000313" key="2">
    <source>
        <dbReference type="Proteomes" id="UP001497482"/>
    </source>
</evidence>
<gene>
    <name evidence="1" type="ORF">KC01_LOCUS31031</name>
</gene>
<dbReference type="Proteomes" id="UP001497482">
    <property type="component" value="Chromosome 4"/>
</dbReference>
<dbReference type="AlphaFoldDB" id="A0AAV2LSP2"/>
<protein>
    <submittedName>
        <fullName evidence="1">Uncharacterized protein</fullName>
    </submittedName>
</protein>
<keyword evidence="2" id="KW-1185">Reference proteome</keyword>
<sequence length="88" mass="10035">MKLHFQEPDWKSREQVTDLLRSFTTKLIPGTWDQFSGATTPALEQTTIDLATDAMSDTIGGKNLTQWFEKLAMVFLLNQQENEAKTND</sequence>
<accession>A0AAV2LSP2</accession>
<organism evidence="1 2">
    <name type="scientific">Knipowitschia caucasica</name>
    <name type="common">Caucasian dwarf goby</name>
    <name type="synonym">Pomatoschistus caucasicus</name>
    <dbReference type="NCBI Taxonomy" id="637954"/>
    <lineage>
        <taxon>Eukaryota</taxon>
        <taxon>Metazoa</taxon>
        <taxon>Chordata</taxon>
        <taxon>Craniata</taxon>
        <taxon>Vertebrata</taxon>
        <taxon>Euteleostomi</taxon>
        <taxon>Actinopterygii</taxon>
        <taxon>Neopterygii</taxon>
        <taxon>Teleostei</taxon>
        <taxon>Neoteleostei</taxon>
        <taxon>Acanthomorphata</taxon>
        <taxon>Gobiaria</taxon>
        <taxon>Gobiiformes</taxon>
        <taxon>Gobioidei</taxon>
        <taxon>Gobiidae</taxon>
        <taxon>Gobiinae</taxon>
        <taxon>Knipowitschia</taxon>
    </lineage>
</organism>
<reference evidence="1 2" key="1">
    <citation type="submission" date="2024-04" db="EMBL/GenBank/DDBJ databases">
        <authorList>
            <person name="Waldvogel A.-M."/>
            <person name="Schoenle A."/>
        </authorList>
    </citation>
    <scope>NUCLEOTIDE SEQUENCE [LARGE SCALE GENOMIC DNA]</scope>
</reference>
<dbReference type="EMBL" id="OZ035826">
    <property type="protein sequence ID" value="CAL1603337.1"/>
    <property type="molecule type" value="Genomic_DNA"/>
</dbReference>
<proteinExistence type="predicted"/>
<name>A0AAV2LSP2_KNICA</name>